<dbReference type="InterPro" id="IPR041698">
    <property type="entry name" value="Methyltransf_25"/>
</dbReference>
<dbReference type="PANTHER" id="PTHR43861">
    <property type="entry name" value="TRANS-ACONITATE 2-METHYLTRANSFERASE-RELATED"/>
    <property type="match status" value="1"/>
</dbReference>
<reference evidence="3 4" key="1">
    <citation type="submission" date="2014-04" db="EMBL/GenBank/DDBJ databases">
        <title>Characterization and application of a salt tolerant electro-active bacterium.</title>
        <authorList>
            <person name="Yang L."/>
            <person name="Wei S."/>
            <person name="Tay Q.X.M."/>
        </authorList>
    </citation>
    <scope>NUCLEOTIDE SEQUENCE [LARGE SCALE GENOMIC DNA]</scope>
    <source>
        <strain evidence="3 4">LY1</strain>
    </source>
</reference>
<dbReference type="Proteomes" id="UP000027821">
    <property type="component" value="Unassembled WGS sequence"/>
</dbReference>
<keyword evidence="1" id="KW-0808">Transferase</keyword>
<comment type="caution">
    <text evidence="3">The sequence shown here is derived from an EMBL/GenBank/DDBJ whole genome shotgun (WGS) entry which is preliminary data.</text>
</comment>
<evidence type="ECO:0000313" key="4">
    <source>
        <dbReference type="Proteomes" id="UP000027821"/>
    </source>
</evidence>
<dbReference type="AlphaFoldDB" id="A0A074L1C9"/>
<dbReference type="CDD" id="cd02440">
    <property type="entry name" value="AdoMet_MTases"/>
    <property type="match status" value="1"/>
</dbReference>
<dbReference type="eggNOG" id="COG2226">
    <property type="taxonomic scope" value="Bacteria"/>
</dbReference>
<dbReference type="STRING" id="1048983.EL17_12065"/>
<dbReference type="Gene3D" id="3.40.50.150">
    <property type="entry name" value="Vaccinia Virus protein VP39"/>
    <property type="match status" value="1"/>
</dbReference>
<gene>
    <name evidence="3" type="ORF">EL17_12065</name>
</gene>
<dbReference type="RefSeq" id="WP_035074540.1">
    <property type="nucleotide sequence ID" value="NZ_JMIH01000021.1"/>
</dbReference>
<protein>
    <recommendedName>
        <fullName evidence="2">Methyltransferase domain-containing protein</fullName>
    </recommendedName>
</protein>
<dbReference type="SUPFAM" id="SSF53335">
    <property type="entry name" value="S-adenosyl-L-methionine-dependent methyltransferases"/>
    <property type="match status" value="1"/>
</dbReference>
<dbReference type="GO" id="GO:0016740">
    <property type="term" value="F:transferase activity"/>
    <property type="evidence" value="ECO:0007669"/>
    <property type="project" value="UniProtKB-KW"/>
</dbReference>
<dbReference type="InterPro" id="IPR029063">
    <property type="entry name" value="SAM-dependent_MTases_sf"/>
</dbReference>
<feature type="domain" description="Methyltransferase" evidence="2">
    <location>
        <begin position="66"/>
        <end position="161"/>
    </location>
</feature>
<dbReference type="Pfam" id="PF13649">
    <property type="entry name" value="Methyltransf_25"/>
    <property type="match status" value="1"/>
</dbReference>
<dbReference type="OrthoDB" id="1493020at2"/>
<sequence length="250" mass="29020">MKSKQDWKTFGDEDPFYGVLSEERYKYKNFNKNGRAEFYKTGYQYVEELKSRIESKFGHGILDMDVLDFGCGVGRLTLPFAQQTTGKVIGLDVSPGMIKIADEQRDIHKFKNLTYHAYSGIDIPNFGTFDLVNSYIVIQHIEPSIGYPLIDQLCKMAKIGGIVHLQMPYGHNIPILKYLKFYLKVHSDFYNRFTNMVKTGSFTRTPVMQMNYYSSDSLESIFKKYTDIVHKEPTDHGGHLGNFYYFKRIK</sequence>
<evidence type="ECO:0000313" key="3">
    <source>
        <dbReference type="EMBL" id="KEO73628.1"/>
    </source>
</evidence>
<evidence type="ECO:0000259" key="2">
    <source>
        <dbReference type="Pfam" id="PF13649"/>
    </source>
</evidence>
<accession>A0A074L1C9</accession>
<proteinExistence type="predicted"/>
<evidence type="ECO:0000256" key="1">
    <source>
        <dbReference type="ARBA" id="ARBA00022679"/>
    </source>
</evidence>
<keyword evidence="4" id="KW-1185">Reference proteome</keyword>
<organism evidence="3 4">
    <name type="scientific">Anditalea andensis</name>
    <dbReference type="NCBI Taxonomy" id="1048983"/>
    <lineage>
        <taxon>Bacteria</taxon>
        <taxon>Pseudomonadati</taxon>
        <taxon>Bacteroidota</taxon>
        <taxon>Cytophagia</taxon>
        <taxon>Cytophagales</taxon>
        <taxon>Cytophagaceae</taxon>
        <taxon>Anditalea</taxon>
    </lineage>
</organism>
<dbReference type="EMBL" id="JMIH01000021">
    <property type="protein sequence ID" value="KEO73628.1"/>
    <property type="molecule type" value="Genomic_DNA"/>
</dbReference>
<name>A0A074L1C9_9BACT</name>